<keyword evidence="8" id="KW-0325">Glycoprotein</keyword>
<evidence type="ECO:0000256" key="3">
    <source>
        <dbReference type="ARBA" id="ARBA00022692"/>
    </source>
</evidence>
<name>A0A830HQ66_9CHLO</name>
<keyword evidence="4" id="KW-0735">Signal-anchor</keyword>
<dbReference type="Gene3D" id="3.40.50.300">
    <property type="entry name" value="P-loop containing nucleotide triphosphate hydrolases"/>
    <property type="match status" value="1"/>
</dbReference>
<evidence type="ECO:0000256" key="1">
    <source>
        <dbReference type="ARBA" id="ARBA00004323"/>
    </source>
</evidence>
<proteinExistence type="predicted"/>
<dbReference type="InterPro" id="IPR027417">
    <property type="entry name" value="P-loop_NTPase"/>
</dbReference>
<feature type="signal peptide" evidence="9">
    <location>
        <begin position="1"/>
        <end position="27"/>
    </location>
</feature>
<dbReference type="PROSITE" id="PS51257">
    <property type="entry name" value="PROKAR_LIPOPROTEIN"/>
    <property type="match status" value="1"/>
</dbReference>
<comment type="caution">
    <text evidence="10">The sequence shown here is derived from an EMBL/GenBank/DDBJ whole genome shotgun (WGS) entry which is preliminary data.</text>
</comment>
<evidence type="ECO:0000256" key="6">
    <source>
        <dbReference type="ARBA" id="ARBA00023034"/>
    </source>
</evidence>
<dbReference type="PANTHER" id="PTHR12129">
    <property type="entry name" value="HEPARAN SULFATE 2-O-SULFOTRANSFERASE"/>
    <property type="match status" value="1"/>
</dbReference>
<dbReference type="GO" id="GO:0000139">
    <property type="term" value="C:Golgi membrane"/>
    <property type="evidence" value="ECO:0007669"/>
    <property type="project" value="UniProtKB-SubCell"/>
</dbReference>
<dbReference type="InterPro" id="IPR007734">
    <property type="entry name" value="Heparan_SO4_2-O-STrfase"/>
</dbReference>
<keyword evidence="7" id="KW-0472">Membrane</keyword>
<keyword evidence="2" id="KW-0808">Transferase</keyword>
<keyword evidence="5" id="KW-1133">Transmembrane helix</keyword>
<dbReference type="Proteomes" id="UP000660262">
    <property type="component" value="Unassembled WGS sequence"/>
</dbReference>
<keyword evidence="11" id="KW-1185">Reference proteome</keyword>
<dbReference type="GO" id="GO:0008146">
    <property type="term" value="F:sulfotransferase activity"/>
    <property type="evidence" value="ECO:0007669"/>
    <property type="project" value="InterPro"/>
</dbReference>
<evidence type="ECO:0000256" key="7">
    <source>
        <dbReference type="ARBA" id="ARBA00023136"/>
    </source>
</evidence>
<evidence type="ECO:0000313" key="11">
    <source>
        <dbReference type="Proteomes" id="UP000660262"/>
    </source>
</evidence>
<protein>
    <recommendedName>
        <fullName evidence="12">Sulfotransferase</fullName>
    </recommendedName>
</protein>
<evidence type="ECO:0000256" key="8">
    <source>
        <dbReference type="ARBA" id="ARBA00023180"/>
    </source>
</evidence>
<evidence type="ECO:0000313" key="10">
    <source>
        <dbReference type="EMBL" id="GHP09058.1"/>
    </source>
</evidence>
<accession>A0A830HQ66</accession>
<organism evidence="10 11">
    <name type="scientific">Pycnococcus provasolii</name>
    <dbReference type="NCBI Taxonomy" id="41880"/>
    <lineage>
        <taxon>Eukaryota</taxon>
        <taxon>Viridiplantae</taxon>
        <taxon>Chlorophyta</taxon>
        <taxon>Pseudoscourfieldiophyceae</taxon>
        <taxon>Pseudoscourfieldiales</taxon>
        <taxon>Pycnococcaceae</taxon>
        <taxon>Pycnococcus</taxon>
    </lineage>
</organism>
<dbReference type="PANTHER" id="PTHR12129:SF15">
    <property type="entry name" value="URONYL 2-SULFOTRANSFERASE"/>
    <property type="match status" value="1"/>
</dbReference>
<evidence type="ECO:0000256" key="2">
    <source>
        <dbReference type="ARBA" id="ARBA00022679"/>
    </source>
</evidence>
<gene>
    <name evidence="10" type="ORF">PPROV_000779500</name>
</gene>
<evidence type="ECO:0000256" key="9">
    <source>
        <dbReference type="SAM" id="SignalP"/>
    </source>
</evidence>
<evidence type="ECO:0000256" key="5">
    <source>
        <dbReference type="ARBA" id="ARBA00022989"/>
    </source>
</evidence>
<comment type="subcellular location">
    <subcellularLocation>
        <location evidence="1">Golgi apparatus membrane</location>
        <topology evidence="1">Single-pass type II membrane protein</topology>
    </subcellularLocation>
</comment>
<keyword evidence="3" id="KW-0812">Transmembrane</keyword>
<evidence type="ECO:0000256" key="4">
    <source>
        <dbReference type="ARBA" id="ARBA00022968"/>
    </source>
</evidence>
<feature type="chain" id="PRO_5032532320" description="Sulfotransferase" evidence="9">
    <location>
        <begin position="28"/>
        <end position="379"/>
    </location>
</feature>
<dbReference type="EMBL" id="BNJQ01000023">
    <property type="protein sequence ID" value="GHP09058.1"/>
    <property type="molecule type" value="Genomic_DNA"/>
</dbReference>
<evidence type="ECO:0008006" key="12">
    <source>
        <dbReference type="Google" id="ProtNLM"/>
    </source>
</evidence>
<keyword evidence="6" id="KW-0333">Golgi apparatus</keyword>
<sequence length="379" mass="42019">MAPMPARSCALLLALFAVVSDCQLVSSASSSCSSSPRSSITQRCVHTLVMYNRIPKTASSTLIWIMQERARSANEPLSVLSDEAFDQKGALNNQQRNAVLSVVARRVAMALHEHGARDATIVYEKHMRMISPAAIERAVRDEMRVLARLMDGQDPENAFRALAADCAIKVTYMNLVRDPVERALSRYAWDRGGDRPQMINAHYAAAARGEGVGDRRCPVCDSHTSASECLDRLTSVECTASLSSEERLRRIIGWDERQFTFFCDATSRASCTLSRARDNAELFYSAVGVTELWSDTLSHFTRAVPGGVFKWANATQLAWANELAITPLGGDASPERATKVRKKRRDKLTKQQLGTLLSLLGRAEIEFYAFLVSRLPRSR</sequence>
<dbReference type="OrthoDB" id="10019582at2759"/>
<reference evidence="10" key="1">
    <citation type="submission" date="2020-10" db="EMBL/GenBank/DDBJ databases">
        <title>Unveiling of a novel bifunctional photoreceptor, Dualchrome1, isolated from a cosmopolitan green alga.</title>
        <authorList>
            <person name="Suzuki S."/>
            <person name="Kawachi M."/>
        </authorList>
    </citation>
    <scope>NUCLEOTIDE SEQUENCE</scope>
    <source>
        <strain evidence="10">NIES 2893</strain>
    </source>
</reference>
<keyword evidence="9" id="KW-0732">Signal</keyword>
<dbReference type="AlphaFoldDB" id="A0A830HQ66"/>